<reference evidence="1" key="1">
    <citation type="submission" date="2014-09" db="EMBL/GenBank/DDBJ databases">
        <authorList>
            <person name="Magalhaes I.L.F."/>
            <person name="Oliveira U."/>
            <person name="Santos F.R."/>
            <person name="Vidigal T.H.D.A."/>
            <person name="Brescovit A.D."/>
            <person name="Santos A.J."/>
        </authorList>
    </citation>
    <scope>NUCLEOTIDE SEQUENCE</scope>
    <source>
        <tissue evidence="1">Shoot tissue taken approximately 20 cm above the soil surface</tissue>
    </source>
</reference>
<name>A0A0A9HE88_ARUDO</name>
<dbReference type="EMBL" id="GBRH01163802">
    <property type="protein sequence ID" value="JAE34094.1"/>
    <property type="molecule type" value="Transcribed_RNA"/>
</dbReference>
<sequence length="31" mass="3565">MRTWRSFSRVCWLSTSILRRSRSAASASSFA</sequence>
<evidence type="ECO:0000313" key="1">
    <source>
        <dbReference type="EMBL" id="JAE34094.1"/>
    </source>
</evidence>
<protein>
    <submittedName>
        <fullName evidence="1">Uncharacterized protein</fullName>
    </submittedName>
</protein>
<reference evidence="1" key="2">
    <citation type="journal article" date="2015" name="Data Brief">
        <title>Shoot transcriptome of the giant reed, Arundo donax.</title>
        <authorList>
            <person name="Barrero R.A."/>
            <person name="Guerrero F.D."/>
            <person name="Moolhuijzen P."/>
            <person name="Goolsby J.A."/>
            <person name="Tidwell J."/>
            <person name="Bellgard S.E."/>
            <person name="Bellgard M.I."/>
        </authorList>
    </citation>
    <scope>NUCLEOTIDE SEQUENCE</scope>
    <source>
        <tissue evidence="1">Shoot tissue taken approximately 20 cm above the soil surface</tissue>
    </source>
</reference>
<dbReference type="AlphaFoldDB" id="A0A0A9HE88"/>
<accession>A0A0A9HE88</accession>
<organism evidence="1">
    <name type="scientific">Arundo donax</name>
    <name type="common">Giant reed</name>
    <name type="synonym">Donax arundinaceus</name>
    <dbReference type="NCBI Taxonomy" id="35708"/>
    <lineage>
        <taxon>Eukaryota</taxon>
        <taxon>Viridiplantae</taxon>
        <taxon>Streptophyta</taxon>
        <taxon>Embryophyta</taxon>
        <taxon>Tracheophyta</taxon>
        <taxon>Spermatophyta</taxon>
        <taxon>Magnoliopsida</taxon>
        <taxon>Liliopsida</taxon>
        <taxon>Poales</taxon>
        <taxon>Poaceae</taxon>
        <taxon>PACMAD clade</taxon>
        <taxon>Arundinoideae</taxon>
        <taxon>Arundineae</taxon>
        <taxon>Arundo</taxon>
    </lineage>
</organism>
<proteinExistence type="predicted"/>